<dbReference type="InterPro" id="IPR051815">
    <property type="entry name" value="Molybdate_resp_trans_reg"/>
</dbReference>
<dbReference type="eggNOG" id="COG2005">
    <property type="taxonomic scope" value="Bacteria"/>
</dbReference>
<dbReference type="InterPro" id="IPR036390">
    <property type="entry name" value="WH_DNA-bd_sf"/>
</dbReference>
<evidence type="ECO:0000259" key="1">
    <source>
        <dbReference type="Pfam" id="PF00126"/>
    </source>
</evidence>
<dbReference type="Pfam" id="PF00126">
    <property type="entry name" value="HTH_1"/>
    <property type="match status" value="1"/>
</dbReference>
<dbReference type="STRING" id="1297617.IB211_02586c"/>
<reference evidence="2 3" key="1">
    <citation type="journal article" date="2015" name="Nat. Commun.">
        <title>Production of butyrate from lysine and the Amadori product fructoselysine by a human gut commensal.</title>
        <authorList>
            <person name="Bui T.P."/>
            <person name="Ritari J."/>
            <person name="Boeren S."/>
            <person name="de Waard P."/>
            <person name="Plugge C.M."/>
            <person name="de Vos W.M."/>
        </authorList>
    </citation>
    <scope>NUCLEOTIDE SEQUENCE [LARGE SCALE GENOMIC DNA]</scope>
    <source>
        <strain evidence="2 3">AF211</strain>
    </source>
</reference>
<name>A0A0S2W6J4_9FIRM</name>
<evidence type="ECO:0000313" key="3">
    <source>
        <dbReference type="Proteomes" id="UP000064844"/>
    </source>
</evidence>
<organism evidence="2 3">
    <name type="scientific">Intestinimonas butyriciproducens</name>
    <dbReference type="NCBI Taxonomy" id="1297617"/>
    <lineage>
        <taxon>Bacteria</taxon>
        <taxon>Bacillati</taxon>
        <taxon>Bacillota</taxon>
        <taxon>Clostridia</taxon>
        <taxon>Eubacteriales</taxon>
        <taxon>Intestinimonas</taxon>
    </lineage>
</organism>
<proteinExistence type="predicted"/>
<keyword evidence="3" id="KW-1185">Reference proteome</keyword>
<dbReference type="EMBL" id="CP011307">
    <property type="protein sequence ID" value="ALP94977.1"/>
    <property type="molecule type" value="Genomic_DNA"/>
</dbReference>
<accession>A0A0S2W6J4</accession>
<dbReference type="InterPro" id="IPR000847">
    <property type="entry name" value="LysR_HTH_N"/>
</dbReference>
<dbReference type="Gene3D" id="1.10.10.10">
    <property type="entry name" value="Winged helix-like DNA-binding domain superfamily/Winged helix DNA-binding domain"/>
    <property type="match status" value="1"/>
</dbReference>
<gene>
    <name evidence="2" type="ORF">IB211_02586c</name>
</gene>
<dbReference type="InterPro" id="IPR036388">
    <property type="entry name" value="WH-like_DNA-bd_sf"/>
</dbReference>
<evidence type="ECO:0000313" key="2">
    <source>
        <dbReference type="EMBL" id="ALP94977.1"/>
    </source>
</evidence>
<dbReference type="RefSeq" id="WP_058118266.1">
    <property type="nucleotide sequence ID" value="NZ_CP011307.1"/>
</dbReference>
<dbReference type="SUPFAM" id="SSF46785">
    <property type="entry name" value="Winged helix' DNA-binding domain"/>
    <property type="match status" value="1"/>
</dbReference>
<dbReference type="GO" id="GO:0003700">
    <property type="term" value="F:DNA-binding transcription factor activity"/>
    <property type="evidence" value="ECO:0007669"/>
    <property type="project" value="InterPro"/>
</dbReference>
<sequence length="122" mass="13503">MAEAAFTLKLSPRLFWGGEKCFGPGIAELLEGVDREGSLRAAACGMGMAYSKAWTALRRCEETLKVPLLERKTGGRSGGHSRLTAEGRFLLEEYRRLERRLTQEGSGLADAFSRAWEAFCTQ</sequence>
<feature type="domain" description="HTH lysR-type" evidence="1">
    <location>
        <begin position="29"/>
        <end position="88"/>
    </location>
</feature>
<dbReference type="PANTHER" id="PTHR30432:SF1">
    <property type="entry name" value="DNA-BINDING TRANSCRIPTIONAL DUAL REGULATOR MODE"/>
    <property type="match status" value="1"/>
</dbReference>
<dbReference type="AlphaFoldDB" id="A0A0S2W6J4"/>
<dbReference type="Proteomes" id="UP000064844">
    <property type="component" value="Chromosome"/>
</dbReference>
<dbReference type="KEGG" id="ibu:IB211_02586c"/>
<dbReference type="PANTHER" id="PTHR30432">
    <property type="entry name" value="TRANSCRIPTIONAL REGULATOR MODE"/>
    <property type="match status" value="1"/>
</dbReference>
<reference evidence="3" key="2">
    <citation type="submission" date="2015-04" db="EMBL/GenBank/DDBJ databases">
        <title>A butyrogenic pathway from the amino acid lysine in a human gut commensal.</title>
        <authorList>
            <person name="de Vos W.M."/>
            <person name="Bui N.T.P."/>
            <person name="Plugge C.M."/>
            <person name="Ritari J."/>
        </authorList>
    </citation>
    <scope>NUCLEOTIDE SEQUENCE [LARGE SCALE GENOMIC DNA]</scope>
    <source>
        <strain evidence="3">AF211</strain>
    </source>
</reference>
<protein>
    <submittedName>
        <fullName evidence="2">D-binding domain of ModE</fullName>
    </submittedName>
</protein>